<proteinExistence type="predicted"/>
<dbReference type="InterPro" id="IPR029058">
    <property type="entry name" value="AB_hydrolase_fold"/>
</dbReference>
<dbReference type="PANTHER" id="PTHR22946:SF8">
    <property type="entry name" value="ACETYL XYLAN ESTERASE DOMAIN-CONTAINING PROTEIN"/>
    <property type="match status" value="1"/>
</dbReference>
<evidence type="ECO:0000313" key="1">
    <source>
        <dbReference type="EMBL" id="MDN5212738.1"/>
    </source>
</evidence>
<organism evidence="1 2">
    <name type="scientific">Agaribacillus aureus</name>
    <dbReference type="NCBI Taxonomy" id="3051825"/>
    <lineage>
        <taxon>Bacteria</taxon>
        <taxon>Pseudomonadati</taxon>
        <taxon>Bacteroidota</taxon>
        <taxon>Cytophagia</taxon>
        <taxon>Cytophagales</taxon>
        <taxon>Splendidivirgaceae</taxon>
        <taxon>Agaribacillus</taxon>
    </lineage>
</organism>
<accession>A0ABT8L4U7</accession>
<sequence>MSDEADKPKAFSTSRRAFIKMTGTAGCVPIFPGPFSVFSNYIKTAPIEDMKSTDFTDPRPSVIGQYGSWAATLPNNPPKLSFRNSHWDNPDAWRSEAQSKTLELMSVPEMGMAPEVTLKAQYTFDGLDIEELSWQLPYGRPTEATLLKPQGAKNPLPAILGLHDHSGNKYFGRRKITCTSSDPHPLMSKHQEDYYEDLAWANEMAKRGYVVLVHDAFAFASRRILYQDVSEIAWGDLKITDHTDENPEDPENIARYNTWAAYHESEMAKSLFCAGTTWPGVFFAEDKVALDILSARGDVDARRIGCAGLSGGGLRTVYLGGMDARIKCAICVGFMSTWQDFLLYKSYTHTWMTYTPLLPNYLDFPEILGLRVPLPTMVLNNNEDSLFTLSEMKQADKILREIYDKANAADRYKSGFHPGGHKFDEQMQKDAAAWFDKWL</sequence>
<dbReference type="InterPro" id="IPR050261">
    <property type="entry name" value="FrsA_esterase"/>
</dbReference>
<reference evidence="1" key="1">
    <citation type="submission" date="2023-06" db="EMBL/GenBank/DDBJ databases">
        <title>Genomic of Agaribacillus aureum.</title>
        <authorList>
            <person name="Wang G."/>
        </authorList>
    </citation>
    <scope>NUCLEOTIDE SEQUENCE</scope>
    <source>
        <strain evidence="1">BMA12</strain>
    </source>
</reference>
<dbReference type="Proteomes" id="UP001172083">
    <property type="component" value="Unassembled WGS sequence"/>
</dbReference>
<protein>
    <recommendedName>
        <fullName evidence="3">Peptidase S9 prolyl oligopeptidase catalytic domain-containing protein</fullName>
    </recommendedName>
</protein>
<dbReference type="SUPFAM" id="SSF53474">
    <property type="entry name" value="alpha/beta-Hydrolases"/>
    <property type="match status" value="1"/>
</dbReference>
<gene>
    <name evidence="1" type="ORF">QQ020_11800</name>
</gene>
<evidence type="ECO:0008006" key="3">
    <source>
        <dbReference type="Google" id="ProtNLM"/>
    </source>
</evidence>
<dbReference type="PANTHER" id="PTHR22946">
    <property type="entry name" value="DIENELACTONE HYDROLASE DOMAIN-CONTAINING PROTEIN-RELATED"/>
    <property type="match status" value="1"/>
</dbReference>
<name>A0ABT8L4U7_9BACT</name>
<dbReference type="Gene3D" id="3.40.50.1820">
    <property type="entry name" value="alpha/beta hydrolase"/>
    <property type="match status" value="1"/>
</dbReference>
<evidence type="ECO:0000313" key="2">
    <source>
        <dbReference type="Proteomes" id="UP001172083"/>
    </source>
</evidence>
<dbReference type="RefSeq" id="WP_346758055.1">
    <property type="nucleotide sequence ID" value="NZ_JAUJEB010000001.1"/>
</dbReference>
<comment type="caution">
    <text evidence="1">The sequence shown here is derived from an EMBL/GenBank/DDBJ whole genome shotgun (WGS) entry which is preliminary data.</text>
</comment>
<dbReference type="EMBL" id="JAUJEB010000001">
    <property type="protein sequence ID" value="MDN5212738.1"/>
    <property type="molecule type" value="Genomic_DNA"/>
</dbReference>
<keyword evidence="2" id="KW-1185">Reference proteome</keyword>